<comment type="pathway">
    <text evidence="3">Amino-acid degradation; L-phenylalanine degradation; acetoacetate and fumarate from L-phenylalanine: step 6/6.</text>
</comment>
<evidence type="ECO:0000313" key="17">
    <source>
        <dbReference type="Proteomes" id="UP000284547"/>
    </source>
</evidence>
<feature type="binding site" evidence="12">
    <location>
        <position position="143"/>
    </location>
    <ligand>
        <name>substrate</name>
    </ligand>
</feature>
<evidence type="ECO:0000256" key="10">
    <source>
        <dbReference type="ARBA" id="ARBA00023232"/>
    </source>
</evidence>
<evidence type="ECO:0000256" key="12">
    <source>
        <dbReference type="PIRSR" id="PIRSR605959-2"/>
    </source>
</evidence>
<dbReference type="PANTHER" id="PTHR43069:SF2">
    <property type="entry name" value="FUMARYLACETOACETASE"/>
    <property type="match status" value="1"/>
</dbReference>
<evidence type="ECO:0000256" key="1">
    <source>
        <dbReference type="ARBA" id="ARBA00001913"/>
    </source>
</evidence>
<dbReference type="PANTHER" id="PTHR43069">
    <property type="entry name" value="FUMARYLACETOACETASE"/>
    <property type="match status" value="1"/>
</dbReference>
<comment type="cofactor">
    <cofactor evidence="1 13">
        <name>Ca(2+)</name>
        <dbReference type="ChEBI" id="CHEBI:29108"/>
    </cofactor>
</comment>
<feature type="domain" description="Fumarylacetoacetase N-terminal" evidence="15">
    <location>
        <begin position="20"/>
        <end position="119"/>
    </location>
</feature>
<reference evidence="16 17" key="1">
    <citation type="submission" date="2018-08" db="EMBL/GenBank/DDBJ databases">
        <title>Flavobacterium tibetense sp. nov., isolated from a wetland YonghuCo on Tibetan Plateau.</title>
        <authorList>
            <person name="Phurbu D."/>
            <person name="Lu H."/>
            <person name="Xing P."/>
        </authorList>
    </citation>
    <scope>NUCLEOTIDE SEQUENCE [LARGE SCALE GENOMIC DNA]</scope>
    <source>
        <strain evidence="16 17">DJC</strain>
    </source>
</reference>
<dbReference type="GO" id="GO:0006572">
    <property type="term" value="P:L-tyrosine catabolic process"/>
    <property type="evidence" value="ECO:0007669"/>
    <property type="project" value="UniProtKB-KW"/>
</dbReference>
<dbReference type="InterPro" id="IPR036663">
    <property type="entry name" value="Fumarylacetoacetase_C_sf"/>
</dbReference>
<dbReference type="SUPFAM" id="SSF56529">
    <property type="entry name" value="FAH"/>
    <property type="match status" value="1"/>
</dbReference>
<keyword evidence="10" id="KW-0585">Phenylalanine catabolism</keyword>
<comment type="cofactor">
    <cofactor evidence="2 13">
        <name>Mg(2+)</name>
        <dbReference type="ChEBI" id="CHEBI:18420"/>
    </cofactor>
</comment>
<feature type="binding site" evidence="13">
    <location>
        <position position="127"/>
    </location>
    <ligand>
        <name>Ca(2+)</name>
        <dbReference type="ChEBI" id="CHEBI:29108"/>
    </ligand>
</feature>
<dbReference type="EMBL" id="QWEY01000008">
    <property type="protein sequence ID" value="RGP36413.1"/>
    <property type="molecule type" value="Genomic_DNA"/>
</dbReference>
<proteinExistence type="predicted"/>
<feature type="binding site" evidence="13">
    <location>
        <position position="258"/>
    </location>
    <ligand>
        <name>Mg(2+)</name>
        <dbReference type="ChEBI" id="CHEBI:18420"/>
    </ligand>
</feature>
<evidence type="ECO:0000256" key="2">
    <source>
        <dbReference type="ARBA" id="ARBA00001946"/>
    </source>
</evidence>
<feature type="binding site" evidence="12">
    <location>
        <position position="129"/>
    </location>
    <ligand>
        <name>substrate</name>
    </ligand>
</feature>
<dbReference type="InterPro" id="IPR036462">
    <property type="entry name" value="Fumarylacetoacetase_N_sf"/>
</dbReference>
<dbReference type="EC" id="3.7.1.2" evidence="4"/>
<feature type="binding site" evidence="13">
    <location>
        <position position="202"/>
    </location>
    <ligand>
        <name>Ca(2+)</name>
        <dbReference type="ChEBI" id="CHEBI:29108"/>
    </ligand>
</feature>
<dbReference type="InterPro" id="IPR005959">
    <property type="entry name" value="Fumarylacetoacetase"/>
</dbReference>
<evidence type="ECO:0000256" key="4">
    <source>
        <dbReference type="ARBA" id="ARBA00012094"/>
    </source>
</evidence>
<keyword evidence="9" id="KW-0828">Tyrosine catabolism</keyword>
<organism evidence="16 17">
    <name type="scientific">Pseudotabrizicola alkalilacus</name>
    <dbReference type="NCBI Taxonomy" id="2305252"/>
    <lineage>
        <taxon>Bacteria</taxon>
        <taxon>Pseudomonadati</taxon>
        <taxon>Pseudomonadota</taxon>
        <taxon>Alphaproteobacteria</taxon>
        <taxon>Rhodobacterales</taxon>
        <taxon>Paracoccaceae</taxon>
        <taxon>Pseudotabrizicola</taxon>
    </lineage>
</organism>
<dbReference type="GO" id="GO:1902000">
    <property type="term" value="P:homogentisate catabolic process"/>
    <property type="evidence" value="ECO:0007669"/>
    <property type="project" value="TreeGrafter"/>
</dbReference>
<dbReference type="Proteomes" id="UP000284547">
    <property type="component" value="Unassembled WGS sequence"/>
</dbReference>
<dbReference type="UniPathway" id="UPA00139">
    <property type="reaction ID" value="UER00341"/>
</dbReference>
<keyword evidence="17" id="KW-1185">Reference proteome</keyword>
<dbReference type="InterPro" id="IPR011234">
    <property type="entry name" value="Fumarylacetoacetase-like_C"/>
</dbReference>
<accession>A0A411Z017</accession>
<evidence type="ECO:0000259" key="14">
    <source>
        <dbReference type="Pfam" id="PF01557"/>
    </source>
</evidence>
<keyword evidence="7 13" id="KW-0106">Calcium</keyword>
<feature type="binding site" evidence="13">
    <location>
        <position position="200"/>
    </location>
    <ligand>
        <name>Ca(2+)</name>
        <dbReference type="ChEBI" id="CHEBI:29108"/>
    </ligand>
</feature>
<comment type="caution">
    <text evidence="16">The sequence shown here is derived from an EMBL/GenBank/DDBJ whole genome shotgun (WGS) entry which is preliminary data.</text>
</comment>
<evidence type="ECO:0000256" key="5">
    <source>
        <dbReference type="ARBA" id="ARBA00022723"/>
    </source>
</evidence>
<feature type="binding site" evidence="13">
    <location>
        <position position="234"/>
    </location>
    <ligand>
        <name>Ca(2+)</name>
        <dbReference type="ChEBI" id="CHEBI:29108"/>
    </ligand>
</feature>
<keyword evidence="8 13" id="KW-0460">Magnesium</keyword>
<dbReference type="RefSeq" id="WP_118153602.1">
    <property type="nucleotide sequence ID" value="NZ_QWEY01000008.1"/>
</dbReference>
<feature type="binding site" evidence="12">
    <location>
        <position position="241"/>
    </location>
    <ligand>
        <name>substrate</name>
    </ligand>
</feature>
<dbReference type="AlphaFoldDB" id="A0A411Z017"/>
<dbReference type="NCBIfam" id="TIGR01266">
    <property type="entry name" value="fum_ac_acetase"/>
    <property type="match status" value="1"/>
</dbReference>
<dbReference type="SUPFAM" id="SSF63433">
    <property type="entry name" value="Fumarylacetoacetate hydrolase, FAH, N-terminal domain"/>
    <property type="match status" value="1"/>
</dbReference>
<dbReference type="Pfam" id="PF01557">
    <property type="entry name" value="FAA_hydrolase"/>
    <property type="match status" value="1"/>
</dbReference>
<keyword evidence="5 13" id="KW-0479">Metal-binding</keyword>
<evidence type="ECO:0000259" key="15">
    <source>
        <dbReference type="Pfam" id="PF09298"/>
    </source>
</evidence>
<evidence type="ECO:0000256" key="6">
    <source>
        <dbReference type="ARBA" id="ARBA00022801"/>
    </source>
</evidence>
<evidence type="ECO:0000256" key="8">
    <source>
        <dbReference type="ARBA" id="ARBA00022842"/>
    </source>
</evidence>
<dbReference type="Pfam" id="PF09298">
    <property type="entry name" value="FAA_hydrolase_N"/>
    <property type="match status" value="1"/>
</dbReference>
<protein>
    <recommendedName>
        <fullName evidence="4">fumarylacetoacetase</fullName>
        <ecNumber evidence="4">3.7.1.2</ecNumber>
    </recommendedName>
</protein>
<evidence type="ECO:0000256" key="9">
    <source>
        <dbReference type="ARBA" id="ARBA00022878"/>
    </source>
</evidence>
<feature type="binding site" evidence="13">
    <location>
        <position position="254"/>
    </location>
    <ligand>
        <name>Mg(2+)</name>
        <dbReference type="ChEBI" id="CHEBI:18420"/>
    </ligand>
</feature>
<dbReference type="InterPro" id="IPR015377">
    <property type="entry name" value="Fumarylacetoacetase_N"/>
</dbReference>
<evidence type="ECO:0000256" key="3">
    <source>
        <dbReference type="ARBA" id="ARBA00004782"/>
    </source>
</evidence>
<dbReference type="OrthoDB" id="3766879at2"/>
<evidence type="ECO:0000313" key="16">
    <source>
        <dbReference type="EMBL" id="RGP36413.1"/>
    </source>
</evidence>
<keyword evidence="6 16" id="KW-0378">Hydrolase</keyword>
<dbReference type="GO" id="GO:0006559">
    <property type="term" value="P:L-phenylalanine catabolic process"/>
    <property type="evidence" value="ECO:0007669"/>
    <property type="project" value="UniProtKB-UniPathway"/>
</dbReference>
<sequence length="424" mass="46015">MTQSWVTGANRADCDFPLSNLPYGVFEVSGRPPRCGIAIGDMILDLTELVTNGLLTGDDYGFDRPALNHFMAAGPKAWETVRNRVTDLLADGGSAELRENVALCRQALVPQATAQMHLPIEVKGYTDFYAGRQHAFNSGSILRGPENALTPNWSHMPIGYNGRASTVVVSGTPVRRPLGQTLPGGSATPVLGPSRRLDIEVEFGAIVGLPTELGQTLTVDEAWEHLFGFVLLNDWSARDIQRWEGQPLGPFQSKAFATSISPWVVTRAALEPCRHPAPLRDTELLPYLHENAPYFFDITLEAHLTPADTDRASRIVQTNTTHLTYSAPQLLAHHALSGCRMQSGDLLGSGTISGPERHNFGCLMEQSWGGRDEIALEHGGSRKFLEDGDSVTLTGWGMVNGQRIGFGRCEGQILPAPQQIGKAG</sequence>
<feature type="domain" description="Fumarylacetoacetase-like C-terminal" evidence="14">
    <location>
        <begin position="125"/>
        <end position="412"/>
    </location>
</feature>
<dbReference type="Gene3D" id="3.90.850.10">
    <property type="entry name" value="Fumarylacetoacetase-like, C-terminal domain"/>
    <property type="match status" value="1"/>
</dbReference>
<feature type="active site" description="Proton acceptor" evidence="11">
    <location>
        <position position="134"/>
    </location>
</feature>
<feature type="binding site" evidence="13">
    <location>
        <position position="234"/>
    </location>
    <ligand>
        <name>Mg(2+)</name>
        <dbReference type="ChEBI" id="CHEBI:18420"/>
    </ligand>
</feature>
<gene>
    <name evidence="16" type="primary">fahA</name>
    <name evidence="16" type="ORF">D1012_14540</name>
</gene>
<evidence type="ECO:0000256" key="13">
    <source>
        <dbReference type="PIRSR" id="PIRSR605959-3"/>
    </source>
</evidence>
<name>A0A411Z017_9RHOB</name>
<dbReference type="GO" id="GO:0004334">
    <property type="term" value="F:fumarylacetoacetase activity"/>
    <property type="evidence" value="ECO:0007669"/>
    <property type="project" value="UniProtKB-EC"/>
</dbReference>
<dbReference type="GO" id="GO:0046872">
    <property type="term" value="F:metal ion binding"/>
    <property type="evidence" value="ECO:0007669"/>
    <property type="project" value="UniProtKB-KW"/>
</dbReference>
<evidence type="ECO:0000256" key="11">
    <source>
        <dbReference type="PIRSR" id="PIRSR605959-1"/>
    </source>
</evidence>
<evidence type="ECO:0000256" key="7">
    <source>
        <dbReference type="ARBA" id="ARBA00022837"/>
    </source>
</evidence>
<feature type="binding site" evidence="12">
    <location>
        <position position="351"/>
    </location>
    <ligand>
        <name>substrate</name>
    </ligand>
</feature>
<dbReference type="Gene3D" id="2.30.30.230">
    <property type="entry name" value="Fumarylacetoacetase, N-terminal domain"/>
    <property type="match status" value="1"/>
</dbReference>